<comment type="caution">
    <text evidence="1">The sequence shown here is derived from an EMBL/GenBank/DDBJ whole genome shotgun (WGS) entry which is preliminary data.</text>
</comment>
<dbReference type="Pfam" id="PF11104">
    <property type="entry name" value="PilM_2"/>
    <property type="match status" value="1"/>
</dbReference>
<gene>
    <name evidence="1" type="primary">pilM</name>
    <name evidence="1" type="ORF">EVJ46_07190</name>
</gene>
<dbReference type="CDD" id="cd24049">
    <property type="entry name" value="ASKHA_NBD_PilM"/>
    <property type="match status" value="1"/>
</dbReference>
<dbReference type="EMBL" id="SGBC01000003">
    <property type="protein sequence ID" value="RZD15974.1"/>
    <property type="molecule type" value="Genomic_DNA"/>
</dbReference>
<dbReference type="NCBIfam" id="TIGR01175">
    <property type="entry name" value="pilM"/>
    <property type="match status" value="1"/>
</dbReference>
<dbReference type="PIRSF" id="PIRSF019169">
    <property type="entry name" value="PilM"/>
    <property type="match status" value="1"/>
</dbReference>
<dbReference type="PANTHER" id="PTHR32432">
    <property type="entry name" value="CELL DIVISION PROTEIN FTSA-RELATED"/>
    <property type="match status" value="1"/>
</dbReference>
<organism evidence="1 2">
    <name type="scientific">Acididesulfobacter guangdongensis</name>
    <dbReference type="NCBI Taxonomy" id="2597225"/>
    <lineage>
        <taxon>Bacteria</taxon>
        <taxon>Deltaproteobacteria</taxon>
        <taxon>Candidatus Acidulodesulfobacterales</taxon>
        <taxon>Candidatus Acididesulfobacter</taxon>
    </lineage>
</organism>
<dbReference type="PANTHER" id="PTHR32432:SF3">
    <property type="entry name" value="ETHANOLAMINE UTILIZATION PROTEIN EUTJ"/>
    <property type="match status" value="1"/>
</dbReference>
<reference evidence="1 2" key="1">
    <citation type="journal article" date="2019" name="ISME J.">
        <title>Insights into ecological role of a new deltaproteobacterial order Candidatus Acidulodesulfobacterales by metagenomics and metatranscriptomics.</title>
        <authorList>
            <person name="Tan S."/>
            <person name="Liu J."/>
            <person name="Fang Y."/>
            <person name="Hedlund B.P."/>
            <person name="Lian Z.H."/>
            <person name="Huang L.Y."/>
            <person name="Li J.T."/>
            <person name="Huang L.N."/>
            <person name="Li W.J."/>
            <person name="Jiang H.C."/>
            <person name="Dong H.L."/>
            <person name="Shu W.S."/>
        </authorList>
    </citation>
    <scope>NUCLEOTIDE SEQUENCE [LARGE SCALE GENOMIC DNA]</scope>
    <source>
        <strain evidence="1">AP2</strain>
    </source>
</reference>
<dbReference type="InterPro" id="IPR005883">
    <property type="entry name" value="PilM"/>
</dbReference>
<evidence type="ECO:0000313" key="2">
    <source>
        <dbReference type="Proteomes" id="UP000316562"/>
    </source>
</evidence>
<dbReference type="Proteomes" id="UP000316562">
    <property type="component" value="Unassembled WGS sequence"/>
</dbReference>
<dbReference type="SUPFAM" id="SSF53067">
    <property type="entry name" value="Actin-like ATPase domain"/>
    <property type="match status" value="2"/>
</dbReference>
<dbReference type="Gene3D" id="3.30.1490.300">
    <property type="match status" value="1"/>
</dbReference>
<name>A0A519BFE0_ACIG2</name>
<protein>
    <submittedName>
        <fullName evidence="1">Type IV pilus assembly protein PilM</fullName>
    </submittedName>
</protein>
<dbReference type="InterPro" id="IPR050696">
    <property type="entry name" value="FtsA/MreB"/>
</dbReference>
<sequence length="356" mass="39513">MGFKINLSSKKMVGIDIGYSSIKILELSRAGSKYTLDSIDLINLPSGIVSDGFLKDHASAISYIKSSFANHSMKDKNVVISIPCKHVIIKNIDMPKMKESELDSAIFYEAQQYITYDIKEVSFDYEILGDSAADAGSNLIMIIAGKKDIINDRVDLMNECGLYSPIVDVDCIATENMFNFNYPEETDQMAGIIKVGATETNVHIVNKGFNLFRRDIPIGGVNITEEIAKKFQMDFNEAENVKTGGIEKRDENFKTNYMIYINMIVARITSEIQRTIDYFAANNDKQYPKKIFLTGGSAMLSGLSGDIESKLNIPVSIINPFRKIVFGNNIGDTSFIESKYSLFGVAVGLAVRGLEP</sequence>
<dbReference type="InterPro" id="IPR043129">
    <property type="entry name" value="ATPase_NBD"/>
</dbReference>
<dbReference type="Gene3D" id="3.30.420.40">
    <property type="match status" value="2"/>
</dbReference>
<proteinExistence type="predicted"/>
<dbReference type="AlphaFoldDB" id="A0A519BFE0"/>
<evidence type="ECO:0000313" key="1">
    <source>
        <dbReference type="EMBL" id="RZD15974.1"/>
    </source>
</evidence>
<accession>A0A519BFE0</accession>